<dbReference type="EMBL" id="CAJPEV010000005">
    <property type="protein sequence ID" value="CAG0878565.1"/>
    <property type="molecule type" value="Genomic_DNA"/>
</dbReference>
<keyword evidence="6" id="KW-0804">Transcription</keyword>
<dbReference type="GO" id="GO:0032922">
    <property type="term" value="P:circadian regulation of gene expression"/>
    <property type="evidence" value="ECO:0007669"/>
    <property type="project" value="InterPro"/>
</dbReference>
<dbReference type="PANTHER" id="PTHR46055:SF3">
    <property type="entry name" value="CIRCADIAN LOCOMOTER OUTPUT CYCLES PROTEIN KAPUT"/>
    <property type="match status" value="1"/>
</dbReference>
<evidence type="ECO:0000256" key="7">
    <source>
        <dbReference type="ARBA" id="ARBA00023242"/>
    </source>
</evidence>
<evidence type="ECO:0000256" key="8">
    <source>
        <dbReference type="SAM" id="MobiDB-lite"/>
    </source>
</evidence>
<dbReference type="InterPro" id="IPR001067">
    <property type="entry name" value="Nuc_translocat"/>
</dbReference>
<feature type="domain" description="BHLH" evidence="10">
    <location>
        <begin position="23"/>
        <end position="72"/>
    </location>
</feature>
<accession>A0A7R8WY15</accession>
<protein>
    <submittedName>
        <fullName evidence="11">Uncharacterized protein</fullName>
    </submittedName>
</protein>
<feature type="compositionally biased region" description="Acidic residues" evidence="8">
    <location>
        <begin position="7"/>
        <end position="19"/>
    </location>
</feature>
<dbReference type="CDD" id="cd00130">
    <property type="entry name" value="PAS"/>
    <property type="match status" value="1"/>
</dbReference>
<keyword evidence="12" id="KW-1185">Reference proteome</keyword>
<evidence type="ECO:0000256" key="1">
    <source>
        <dbReference type="ARBA" id="ARBA00022737"/>
    </source>
</evidence>
<evidence type="ECO:0000256" key="6">
    <source>
        <dbReference type="ARBA" id="ARBA00023163"/>
    </source>
</evidence>
<keyword evidence="5" id="KW-0010">Activator</keyword>
<keyword evidence="1" id="KW-0677">Repeat</keyword>
<dbReference type="InterPro" id="IPR011598">
    <property type="entry name" value="bHLH_dom"/>
</dbReference>
<dbReference type="GO" id="GO:0000978">
    <property type="term" value="F:RNA polymerase II cis-regulatory region sequence-specific DNA binding"/>
    <property type="evidence" value="ECO:0007669"/>
    <property type="project" value="TreeGrafter"/>
</dbReference>
<keyword evidence="4" id="KW-0238">DNA-binding</keyword>
<dbReference type="Pfam" id="PF00010">
    <property type="entry name" value="HLH"/>
    <property type="match status" value="1"/>
</dbReference>
<feature type="domain" description="PAS" evidence="9">
    <location>
        <begin position="95"/>
        <end position="161"/>
    </location>
</feature>
<dbReference type="PROSITE" id="PS50112">
    <property type="entry name" value="PAS"/>
    <property type="match status" value="1"/>
</dbReference>
<dbReference type="EMBL" id="LR899522">
    <property type="protein sequence ID" value="CAD7240051.1"/>
    <property type="molecule type" value="Genomic_DNA"/>
</dbReference>
<evidence type="ECO:0000313" key="12">
    <source>
        <dbReference type="Proteomes" id="UP000677054"/>
    </source>
</evidence>
<organism evidence="11">
    <name type="scientific">Darwinula stevensoni</name>
    <dbReference type="NCBI Taxonomy" id="69355"/>
    <lineage>
        <taxon>Eukaryota</taxon>
        <taxon>Metazoa</taxon>
        <taxon>Ecdysozoa</taxon>
        <taxon>Arthropoda</taxon>
        <taxon>Crustacea</taxon>
        <taxon>Oligostraca</taxon>
        <taxon>Ostracoda</taxon>
        <taxon>Podocopa</taxon>
        <taxon>Podocopida</taxon>
        <taxon>Darwinulocopina</taxon>
        <taxon>Darwinuloidea</taxon>
        <taxon>Darwinulidae</taxon>
        <taxon>Darwinula</taxon>
    </lineage>
</organism>
<evidence type="ECO:0000256" key="3">
    <source>
        <dbReference type="ARBA" id="ARBA00023108"/>
    </source>
</evidence>
<dbReference type="InterPro" id="IPR035965">
    <property type="entry name" value="PAS-like_dom_sf"/>
</dbReference>
<name>A0A7R8WY15_9CRUS</name>
<keyword evidence="3" id="KW-0090">Biological rhythms</keyword>
<keyword evidence="2" id="KW-0805">Transcription regulation</keyword>
<dbReference type="InterPro" id="IPR047230">
    <property type="entry name" value="CLOCK-like"/>
</dbReference>
<dbReference type="PRINTS" id="PR00785">
    <property type="entry name" value="NCTRNSLOCATR"/>
</dbReference>
<dbReference type="OrthoDB" id="411251at2759"/>
<evidence type="ECO:0000256" key="5">
    <source>
        <dbReference type="ARBA" id="ARBA00023159"/>
    </source>
</evidence>
<dbReference type="InterPro" id="IPR000014">
    <property type="entry name" value="PAS"/>
</dbReference>
<reference evidence="11" key="1">
    <citation type="submission" date="2020-11" db="EMBL/GenBank/DDBJ databases">
        <authorList>
            <person name="Tran Van P."/>
        </authorList>
    </citation>
    <scope>NUCLEOTIDE SEQUENCE</scope>
</reference>
<dbReference type="Gene3D" id="4.10.280.10">
    <property type="entry name" value="Helix-loop-helix DNA-binding domain"/>
    <property type="match status" value="1"/>
</dbReference>
<dbReference type="SMART" id="SM00353">
    <property type="entry name" value="HLH"/>
    <property type="match status" value="1"/>
</dbReference>
<evidence type="ECO:0000313" key="11">
    <source>
        <dbReference type="EMBL" id="CAD7240051.1"/>
    </source>
</evidence>
<dbReference type="Gene3D" id="3.30.450.20">
    <property type="entry name" value="PAS domain"/>
    <property type="match status" value="1"/>
</dbReference>
<feature type="compositionally biased region" description="Basic and acidic residues" evidence="8">
    <location>
        <begin position="20"/>
        <end position="32"/>
    </location>
</feature>
<dbReference type="SUPFAM" id="SSF47459">
    <property type="entry name" value="HLH, helix-loop-helix DNA-binding domain"/>
    <property type="match status" value="1"/>
</dbReference>
<dbReference type="GO" id="GO:0045944">
    <property type="term" value="P:positive regulation of transcription by RNA polymerase II"/>
    <property type="evidence" value="ECO:0007669"/>
    <property type="project" value="UniProtKB-ARBA"/>
</dbReference>
<dbReference type="Pfam" id="PF00989">
    <property type="entry name" value="PAS"/>
    <property type="match status" value="1"/>
</dbReference>
<dbReference type="GO" id="GO:1990513">
    <property type="term" value="C:CLOCK-BMAL transcription complex"/>
    <property type="evidence" value="ECO:0007669"/>
    <property type="project" value="TreeGrafter"/>
</dbReference>
<dbReference type="SUPFAM" id="SSF55785">
    <property type="entry name" value="PYP-like sensor domain (PAS domain)"/>
    <property type="match status" value="1"/>
</dbReference>
<dbReference type="GO" id="GO:0000981">
    <property type="term" value="F:DNA-binding transcription factor activity, RNA polymerase II-specific"/>
    <property type="evidence" value="ECO:0007669"/>
    <property type="project" value="InterPro"/>
</dbReference>
<sequence length="180" mass="20310">MAAVLDESMDDLDGDDRDDVSENKRKSRNMSEKKRRDQFNILIHELSFMVSSNRKLDKSSVLKAAITFLRDHNTLSERSQSFEIDSDWKPAFLSNEEFTHLILEALDGFLIAISQLGEILHVSESISTFLGHVPADLVHTSFFDLIPSTECPSVRQILSQVDGDSCSPFLLGDSVPRKEH</sequence>
<proteinExistence type="predicted"/>
<feature type="region of interest" description="Disordered" evidence="8">
    <location>
        <begin position="1"/>
        <end position="32"/>
    </location>
</feature>
<dbReference type="Proteomes" id="UP000677054">
    <property type="component" value="Unassembled WGS sequence"/>
</dbReference>
<dbReference type="InterPro" id="IPR036638">
    <property type="entry name" value="HLH_DNA-bd_sf"/>
</dbReference>
<keyword evidence="7" id="KW-0539">Nucleus</keyword>
<dbReference type="InterPro" id="IPR013767">
    <property type="entry name" value="PAS_fold"/>
</dbReference>
<dbReference type="PROSITE" id="PS50888">
    <property type="entry name" value="BHLH"/>
    <property type="match status" value="1"/>
</dbReference>
<dbReference type="AlphaFoldDB" id="A0A7R8WY15"/>
<dbReference type="GO" id="GO:0005737">
    <property type="term" value="C:cytoplasm"/>
    <property type="evidence" value="ECO:0007669"/>
    <property type="project" value="InterPro"/>
</dbReference>
<evidence type="ECO:0000259" key="10">
    <source>
        <dbReference type="PROSITE" id="PS50888"/>
    </source>
</evidence>
<evidence type="ECO:0000256" key="2">
    <source>
        <dbReference type="ARBA" id="ARBA00023015"/>
    </source>
</evidence>
<evidence type="ECO:0000259" key="9">
    <source>
        <dbReference type="PROSITE" id="PS50112"/>
    </source>
</evidence>
<dbReference type="PANTHER" id="PTHR46055">
    <property type="entry name" value="CIRCADIAN LOCOMOTER OUTPUT CYCLES PROTEIN KAPUT"/>
    <property type="match status" value="1"/>
</dbReference>
<evidence type="ECO:0000256" key="4">
    <source>
        <dbReference type="ARBA" id="ARBA00023125"/>
    </source>
</evidence>
<dbReference type="SMART" id="SM00091">
    <property type="entry name" value="PAS"/>
    <property type="match status" value="1"/>
</dbReference>
<gene>
    <name evidence="11" type="ORF">DSTB1V02_LOCUS88</name>
</gene>
<dbReference type="GO" id="GO:0046983">
    <property type="term" value="F:protein dimerization activity"/>
    <property type="evidence" value="ECO:0007669"/>
    <property type="project" value="InterPro"/>
</dbReference>